<evidence type="ECO:0000313" key="2">
    <source>
        <dbReference type="EnsemblMetazoa" id="XP_030837011"/>
    </source>
</evidence>
<dbReference type="InParanoid" id="A0A7M7SWS2"/>
<dbReference type="AlphaFoldDB" id="A0A7M7SWS2"/>
<dbReference type="GeneID" id="105443626"/>
<reference evidence="3" key="1">
    <citation type="submission" date="2015-02" db="EMBL/GenBank/DDBJ databases">
        <title>Genome sequencing for Strongylocentrotus purpuratus.</title>
        <authorList>
            <person name="Murali S."/>
            <person name="Liu Y."/>
            <person name="Vee V."/>
            <person name="English A."/>
            <person name="Wang M."/>
            <person name="Skinner E."/>
            <person name="Han Y."/>
            <person name="Muzny D.M."/>
            <person name="Worley K.C."/>
            <person name="Gibbs R.A."/>
        </authorList>
    </citation>
    <scope>NUCLEOTIDE SEQUENCE</scope>
</reference>
<dbReference type="PANTHER" id="PTHR36694">
    <property type="entry name" value="PASIFLORA 1, ISOFORM A-RELATED"/>
    <property type="match status" value="1"/>
</dbReference>
<name>A0A7M7SWS2_STRPU</name>
<protein>
    <submittedName>
        <fullName evidence="2">Uncharacterized protein</fullName>
    </submittedName>
</protein>
<dbReference type="OrthoDB" id="10067585at2759"/>
<feature type="transmembrane region" description="Helical" evidence="1">
    <location>
        <begin position="93"/>
        <end position="114"/>
    </location>
</feature>
<feature type="transmembrane region" description="Helical" evidence="1">
    <location>
        <begin position="58"/>
        <end position="81"/>
    </location>
</feature>
<dbReference type="KEGG" id="spu:105443626"/>
<proteinExistence type="predicted"/>
<keyword evidence="3" id="KW-1185">Reference proteome</keyword>
<accession>A0A7M7SWS2</accession>
<dbReference type="PROSITE" id="PS51257">
    <property type="entry name" value="PROKAR_LIPOPROTEIN"/>
    <property type="match status" value="1"/>
</dbReference>
<feature type="transmembrane region" description="Helical" evidence="1">
    <location>
        <begin position="120"/>
        <end position="144"/>
    </location>
</feature>
<reference evidence="2" key="2">
    <citation type="submission" date="2021-01" db="UniProtKB">
        <authorList>
            <consortium name="EnsemblMetazoa"/>
        </authorList>
    </citation>
    <scope>IDENTIFICATION</scope>
</reference>
<dbReference type="Proteomes" id="UP000007110">
    <property type="component" value="Unassembled WGS sequence"/>
</dbReference>
<dbReference type="Pfam" id="PF15860">
    <property type="entry name" value="DUF4728"/>
    <property type="match status" value="1"/>
</dbReference>
<keyword evidence="1" id="KW-0812">Transmembrane</keyword>
<feature type="transmembrane region" description="Helical" evidence="1">
    <location>
        <begin position="20"/>
        <end position="38"/>
    </location>
</feature>
<dbReference type="OMA" id="ISINIMC"/>
<dbReference type="EnsemblMetazoa" id="XM_030981151">
    <property type="protein sequence ID" value="XP_030837011"/>
    <property type="gene ID" value="LOC105443626"/>
</dbReference>
<dbReference type="InterPro" id="IPR031720">
    <property type="entry name" value="DUF4728"/>
</dbReference>
<keyword evidence="1" id="KW-0472">Membrane</keyword>
<sequence length="161" mass="17426">MAIMQRCCCFSNVRSGSMACGIYSLITSCIYLAVWSWNLAQAVSIFSGYTGPAVDGIYAAYSIDIIVAVFLLIASIVLIVGVSQDNGTMLIPYMVAVMALMVLQAIAWIILFVLYGAASIALIVNVVFWLLFTALNITCLICVISQYQELREGRGKASDVV</sequence>
<dbReference type="PANTHER" id="PTHR36694:SF11">
    <property type="entry name" value="LP21121P-RELATED"/>
    <property type="match status" value="1"/>
</dbReference>
<evidence type="ECO:0000313" key="3">
    <source>
        <dbReference type="Proteomes" id="UP000007110"/>
    </source>
</evidence>
<dbReference type="RefSeq" id="XP_030837011.1">
    <property type="nucleotide sequence ID" value="XM_030981151.1"/>
</dbReference>
<organism evidence="2 3">
    <name type="scientific">Strongylocentrotus purpuratus</name>
    <name type="common">Purple sea urchin</name>
    <dbReference type="NCBI Taxonomy" id="7668"/>
    <lineage>
        <taxon>Eukaryota</taxon>
        <taxon>Metazoa</taxon>
        <taxon>Echinodermata</taxon>
        <taxon>Eleutherozoa</taxon>
        <taxon>Echinozoa</taxon>
        <taxon>Echinoidea</taxon>
        <taxon>Euechinoidea</taxon>
        <taxon>Echinacea</taxon>
        <taxon>Camarodonta</taxon>
        <taxon>Echinidea</taxon>
        <taxon>Strongylocentrotidae</taxon>
        <taxon>Strongylocentrotus</taxon>
    </lineage>
</organism>
<keyword evidence="1" id="KW-1133">Transmembrane helix</keyword>
<evidence type="ECO:0000256" key="1">
    <source>
        <dbReference type="SAM" id="Phobius"/>
    </source>
</evidence>